<dbReference type="Gene3D" id="1.10.10.10">
    <property type="entry name" value="Winged helix-like DNA-binding domain superfamily/Winged helix DNA-binding domain"/>
    <property type="match status" value="1"/>
</dbReference>
<dbReference type="Pfam" id="PF08281">
    <property type="entry name" value="Sigma70_r4_2"/>
    <property type="match status" value="1"/>
</dbReference>
<evidence type="ECO:0000313" key="10">
    <source>
        <dbReference type="Proteomes" id="UP000315750"/>
    </source>
</evidence>
<dbReference type="NCBIfam" id="TIGR02937">
    <property type="entry name" value="sigma70-ECF"/>
    <property type="match status" value="1"/>
</dbReference>
<dbReference type="AlphaFoldDB" id="A0A518AHU8"/>
<dbReference type="InterPro" id="IPR000838">
    <property type="entry name" value="RNA_pol_sigma70_ECF_CS"/>
</dbReference>
<keyword evidence="4 6" id="KW-0238">DNA-binding</keyword>
<evidence type="ECO:0000256" key="6">
    <source>
        <dbReference type="RuleBase" id="RU000716"/>
    </source>
</evidence>
<dbReference type="InterPro" id="IPR007627">
    <property type="entry name" value="RNA_pol_sigma70_r2"/>
</dbReference>
<dbReference type="InterPro" id="IPR036388">
    <property type="entry name" value="WH-like_DNA-bd_sf"/>
</dbReference>
<dbReference type="EMBL" id="CP036278">
    <property type="protein sequence ID" value="QDU54303.1"/>
    <property type="molecule type" value="Genomic_DNA"/>
</dbReference>
<evidence type="ECO:0000313" key="9">
    <source>
        <dbReference type="EMBL" id="QDU54303.1"/>
    </source>
</evidence>
<dbReference type="InterPro" id="IPR013324">
    <property type="entry name" value="RNA_pol_sigma_r3/r4-like"/>
</dbReference>
<dbReference type="Gene3D" id="1.10.1740.10">
    <property type="match status" value="1"/>
</dbReference>
<feature type="domain" description="RNA polymerase sigma factor 70 region 4 type 2" evidence="8">
    <location>
        <begin position="160"/>
        <end position="211"/>
    </location>
</feature>
<organism evidence="9 10">
    <name type="scientific">Aeoliella mucimassa</name>
    <dbReference type="NCBI Taxonomy" id="2527972"/>
    <lineage>
        <taxon>Bacteria</taxon>
        <taxon>Pseudomonadati</taxon>
        <taxon>Planctomycetota</taxon>
        <taxon>Planctomycetia</taxon>
        <taxon>Pirellulales</taxon>
        <taxon>Lacipirellulaceae</taxon>
        <taxon>Aeoliella</taxon>
    </lineage>
</organism>
<dbReference type="Proteomes" id="UP000315750">
    <property type="component" value="Chromosome"/>
</dbReference>
<keyword evidence="10" id="KW-1185">Reference proteome</keyword>
<dbReference type="SUPFAM" id="SSF88946">
    <property type="entry name" value="Sigma2 domain of RNA polymerase sigma factors"/>
    <property type="match status" value="1"/>
</dbReference>
<dbReference type="GO" id="GO:0016987">
    <property type="term" value="F:sigma factor activity"/>
    <property type="evidence" value="ECO:0007669"/>
    <property type="project" value="UniProtKB-KW"/>
</dbReference>
<evidence type="ECO:0000256" key="2">
    <source>
        <dbReference type="ARBA" id="ARBA00023015"/>
    </source>
</evidence>
<evidence type="ECO:0000256" key="5">
    <source>
        <dbReference type="ARBA" id="ARBA00023163"/>
    </source>
</evidence>
<reference evidence="9 10" key="1">
    <citation type="submission" date="2019-02" db="EMBL/GenBank/DDBJ databases">
        <title>Deep-cultivation of Planctomycetes and their phenomic and genomic characterization uncovers novel biology.</title>
        <authorList>
            <person name="Wiegand S."/>
            <person name="Jogler M."/>
            <person name="Boedeker C."/>
            <person name="Pinto D."/>
            <person name="Vollmers J."/>
            <person name="Rivas-Marin E."/>
            <person name="Kohn T."/>
            <person name="Peeters S.H."/>
            <person name="Heuer A."/>
            <person name="Rast P."/>
            <person name="Oberbeckmann S."/>
            <person name="Bunk B."/>
            <person name="Jeske O."/>
            <person name="Meyerdierks A."/>
            <person name="Storesund J.E."/>
            <person name="Kallscheuer N."/>
            <person name="Luecker S."/>
            <person name="Lage O.M."/>
            <person name="Pohl T."/>
            <person name="Merkel B.J."/>
            <person name="Hornburger P."/>
            <person name="Mueller R.-W."/>
            <person name="Bruemmer F."/>
            <person name="Labrenz M."/>
            <person name="Spormann A.M."/>
            <person name="Op den Camp H."/>
            <person name="Overmann J."/>
            <person name="Amann R."/>
            <person name="Jetten M.S.M."/>
            <person name="Mascher T."/>
            <person name="Medema M.H."/>
            <person name="Devos D.P."/>
            <person name="Kaster A.-K."/>
            <person name="Ovreas L."/>
            <person name="Rohde M."/>
            <person name="Galperin M.Y."/>
            <person name="Jogler C."/>
        </authorList>
    </citation>
    <scope>NUCLEOTIDE SEQUENCE [LARGE SCALE GENOMIC DNA]</scope>
    <source>
        <strain evidence="9 10">Pan181</strain>
    </source>
</reference>
<dbReference type="PROSITE" id="PS01063">
    <property type="entry name" value="SIGMA70_ECF"/>
    <property type="match status" value="1"/>
</dbReference>
<dbReference type="CDD" id="cd06171">
    <property type="entry name" value="Sigma70_r4"/>
    <property type="match status" value="1"/>
</dbReference>
<dbReference type="Pfam" id="PF04542">
    <property type="entry name" value="Sigma70_r2"/>
    <property type="match status" value="1"/>
</dbReference>
<accession>A0A518AHU8</accession>
<dbReference type="PANTHER" id="PTHR43133">
    <property type="entry name" value="RNA POLYMERASE ECF-TYPE SIGMA FACTO"/>
    <property type="match status" value="1"/>
</dbReference>
<keyword evidence="2 6" id="KW-0805">Transcription regulation</keyword>
<feature type="domain" description="RNA polymerase sigma-70 region 2" evidence="7">
    <location>
        <begin position="59"/>
        <end position="125"/>
    </location>
</feature>
<dbReference type="InterPro" id="IPR039425">
    <property type="entry name" value="RNA_pol_sigma-70-like"/>
</dbReference>
<dbReference type="InterPro" id="IPR014284">
    <property type="entry name" value="RNA_pol_sigma-70_dom"/>
</dbReference>
<name>A0A518AHU8_9BACT</name>
<protein>
    <recommendedName>
        <fullName evidence="6">RNA polymerase sigma factor</fullName>
    </recommendedName>
</protein>
<gene>
    <name evidence="9" type="primary">rpoE_2</name>
    <name evidence="9" type="ORF">Pan181_04840</name>
</gene>
<evidence type="ECO:0000259" key="8">
    <source>
        <dbReference type="Pfam" id="PF08281"/>
    </source>
</evidence>
<dbReference type="InterPro" id="IPR013249">
    <property type="entry name" value="RNA_pol_sigma70_r4_t2"/>
</dbReference>
<dbReference type="SUPFAM" id="SSF88659">
    <property type="entry name" value="Sigma3 and sigma4 domains of RNA polymerase sigma factors"/>
    <property type="match status" value="1"/>
</dbReference>
<sequence length="220" mass="24933">MGEKCTSGRPLSLIRMELSQNALRQTFRSRTSVTVQPEPTDADCIARVRQGDRAAFDTLVVRYQDRLSTTLTRLMGSADDALDIAQDAFVQAFTKLDSFQQNSAFYTWLYRIAFNLAMSHARKRRPVSIMHTDDRTCTIEPASTESSPDDLLQQSERAAQVHAAIQQLPEEHRVVVVLRELEGCDYQQIADILDIPVGTVRSRLFRARTQLKEKLATMVE</sequence>
<evidence type="ECO:0000256" key="4">
    <source>
        <dbReference type="ARBA" id="ARBA00023125"/>
    </source>
</evidence>
<dbReference type="GO" id="GO:0006352">
    <property type="term" value="P:DNA-templated transcription initiation"/>
    <property type="evidence" value="ECO:0007669"/>
    <property type="project" value="InterPro"/>
</dbReference>
<evidence type="ECO:0000256" key="3">
    <source>
        <dbReference type="ARBA" id="ARBA00023082"/>
    </source>
</evidence>
<dbReference type="KEGG" id="amuc:Pan181_04840"/>
<dbReference type="InterPro" id="IPR013325">
    <property type="entry name" value="RNA_pol_sigma_r2"/>
</dbReference>
<dbReference type="GO" id="GO:0003677">
    <property type="term" value="F:DNA binding"/>
    <property type="evidence" value="ECO:0007669"/>
    <property type="project" value="UniProtKB-KW"/>
</dbReference>
<evidence type="ECO:0000256" key="1">
    <source>
        <dbReference type="ARBA" id="ARBA00010641"/>
    </source>
</evidence>
<dbReference type="PANTHER" id="PTHR43133:SF51">
    <property type="entry name" value="RNA POLYMERASE SIGMA FACTOR"/>
    <property type="match status" value="1"/>
</dbReference>
<keyword evidence="5 6" id="KW-0804">Transcription</keyword>
<keyword evidence="3 6" id="KW-0731">Sigma factor</keyword>
<comment type="similarity">
    <text evidence="1 6">Belongs to the sigma-70 factor family. ECF subfamily.</text>
</comment>
<evidence type="ECO:0000259" key="7">
    <source>
        <dbReference type="Pfam" id="PF04542"/>
    </source>
</evidence>
<proteinExistence type="inferred from homology"/>